<dbReference type="WBParaSite" id="ES5_v2.g20960.t1">
    <property type="protein sequence ID" value="ES5_v2.g20960.t1"/>
    <property type="gene ID" value="ES5_v2.g20960"/>
</dbReference>
<sequence>MHPGTSATENLLPKTSTPDGTDSEGGKMQGHEIRKVSSAGRFKIFTKSNDIAATTTKNRAETASPDTSLTPETPPAPEPIGKSVHFSVTEEDDDENYYTIGSTNMDSTLMNAKSWR</sequence>
<evidence type="ECO:0000313" key="1">
    <source>
        <dbReference type="Proteomes" id="UP000887579"/>
    </source>
</evidence>
<protein>
    <submittedName>
        <fullName evidence="2">PLD phosphodiesterase domain-containing protein</fullName>
    </submittedName>
</protein>
<proteinExistence type="predicted"/>
<dbReference type="Proteomes" id="UP000887579">
    <property type="component" value="Unplaced"/>
</dbReference>
<name>A0AC34FVF6_9BILA</name>
<evidence type="ECO:0000313" key="2">
    <source>
        <dbReference type="WBParaSite" id="ES5_v2.g20960.t1"/>
    </source>
</evidence>
<reference evidence="2" key="1">
    <citation type="submission" date="2022-11" db="UniProtKB">
        <authorList>
            <consortium name="WormBaseParasite"/>
        </authorList>
    </citation>
    <scope>IDENTIFICATION</scope>
</reference>
<organism evidence="1 2">
    <name type="scientific">Panagrolaimus sp. ES5</name>
    <dbReference type="NCBI Taxonomy" id="591445"/>
    <lineage>
        <taxon>Eukaryota</taxon>
        <taxon>Metazoa</taxon>
        <taxon>Ecdysozoa</taxon>
        <taxon>Nematoda</taxon>
        <taxon>Chromadorea</taxon>
        <taxon>Rhabditida</taxon>
        <taxon>Tylenchina</taxon>
        <taxon>Panagrolaimomorpha</taxon>
        <taxon>Panagrolaimoidea</taxon>
        <taxon>Panagrolaimidae</taxon>
        <taxon>Panagrolaimus</taxon>
    </lineage>
</organism>
<accession>A0AC34FVF6</accession>